<dbReference type="Pfam" id="PF13692">
    <property type="entry name" value="Glyco_trans_1_4"/>
    <property type="match status" value="1"/>
</dbReference>
<keyword evidence="1" id="KW-0808">Transferase</keyword>
<proteinExistence type="predicted"/>
<evidence type="ECO:0000313" key="1">
    <source>
        <dbReference type="EMBL" id="SFF27289.1"/>
    </source>
</evidence>
<gene>
    <name evidence="1" type="ORF">SAMN04488035_2231</name>
</gene>
<dbReference type="SUPFAM" id="SSF53756">
    <property type="entry name" value="UDP-Glycosyltransferase/glycogen phosphorylase"/>
    <property type="match status" value="1"/>
</dbReference>
<name>A0A1I2HCK3_9MICO</name>
<keyword evidence="2" id="KW-1185">Reference proteome</keyword>
<dbReference type="GO" id="GO:0016757">
    <property type="term" value="F:glycosyltransferase activity"/>
    <property type="evidence" value="ECO:0007669"/>
    <property type="project" value="UniProtKB-KW"/>
</dbReference>
<dbReference type="STRING" id="285351.SAMN04488035_2231"/>
<accession>A0A1I2HCK3</accession>
<reference evidence="2" key="1">
    <citation type="submission" date="2016-10" db="EMBL/GenBank/DDBJ databases">
        <authorList>
            <person name="Varghese N."/>
            <person name="Submissions S."/>
        </authorList>
    </citation>
    <scope>NUCLEOTIDE SEQUENCE [LARGE SCALE GENOMIC DNA]</scope>
    <source>
        <strain evidence="2">DSM 19083</strain>
    </source>
</reference>
<dbReference type="Proteomes" id="UP000198520">
    <property type="component" value="Unassembled WGS sequence"/>
</dbReference>
<evidence type="ECO:0000313" key="2">
    <source>
        <dbReference type="Proteomes" id="UP000198520"/>
    </source>
</evidence>
<dbReference type="EMBL" id="FONZ01000004">
    <property type="protein sequence ID" value="SFF27289.1"/>
    <property type="molecule type" value="Genomic_DNA"/>
</dbReference>
<dbReference type="AlphaFoldDB" id="A0A1I2HCK3"/>
<protein>
    <submittedName>
        <fullName evidence="1">Beta-1,4-mannosyltransferase</fullName>
    </submittedName>
</protein>
<dbReference type="Gene3D" id="3.40.50.2000">
    <property type="entry name" value="Glycogen Phosphorylase B"/>
    <property type="match status" value="2"/>
</dbReference>
<dbReference type="RefSeq" id="WP_177191356.1">
    <property type="nucleotide sequence ID" value="NZ_BNAN01000004.1"/>
</dbReference>
<sequence>MPHETTDHRPDVAGVTVLQSLSRIRETTNPYLVQLLASLPGDVRIELFSWRRALLGRYDVLHVHWPEVIFRRSTRWKTIAARSLYALLLARLRLTRTALVRTAHNVEPYEGADRVEQRLIDATDRATTWWVTLNDFTPLPPGALSRMIPLGCPPETYSARPASAPVPGRLVHFGLMRRYKGIEELIAAFRTIADPAASLHLVGRCDDPGFREVIEREASKDDRVVARLEHVSDADLADEVADAELVVLPYRAMHNSSALILALSMARPVLVPSNDVTRAIAAEVGQAWVQRYEGALEPGALLAALAAAREARTEPDPDLSRRRWSEIGLAHGEVYRAAASRRQADGAGTRTVIR</sequence>
<organism evidence="1 2">
    <name type="scientific">Flavimobilis marinus</name>
    <dbReference type="NCBI Taxonomy" id="285351"/>
    <lineage>
        <taxon>Bacteria</taxon>
        <taxon>Bacillati</taxon>
        <taxon>Actinomycetota</taxon>
        <taxon>Actinomycetes</taxon>
        <taxon>Micrococcales</taxon>
        <taxon>Jonesiaceae</taxon>
        <taxon>Flavimobilis</taxon>
    </lineage>
</organism>
<keyword evidence="1" id="KW-0328">Glycosyltransferase</keyword>